<keyword evidence="1" id="KW-0472">Membrane</keyword>
<reference evidence="2 3" key="1">
    <citation type="submission" date="2013-01" db="EMBL/GenBank/DDBJ databases">
        <authorList>
            <person name="Harkins D.M."/>
            <person name="Durkin A.S."/>
            <person name="Brinkac L.M."/>
            <person name="Haft D.H."/>
            <person name="Selengut J.D."/>
            <person name="Sanka R."/>
            <person name="DePew J."/>
            <person name="Purushe J."/>
            <person name="Whelen A.C."/>
            <person name="Vinetz J.M."/>
            <person name="Sutton G.G."/>
            <person name="Nierman W.C."/>
            <person name="Fouts D.E."/>
        </authorList>
    </citation>
    <scope>NUCLEOTIDE SEQUENCE [LARGE SCALE GENOMIC DNA]</scope>
    <source>
        <strain evidence="2 3">2001034031</strain>
    </source>
</reference>
<sequence>MGQVLSRISLKVNFELNRTVLKILFNPYFLLIVFAVVPTN</sequence>
<keyword evidence="1" id="KW-0812">Transmembrane</keyword>
<name>M6YBE4_9LEPT</name>
<keyword evidence="1" id="KW-1133">Transmembrane helix</keyword>
<evidence type="ECO:0000313" key="2">
    <source>
        <dbReference type="EMBL" id="EMO89186.1"/>
    </source>
</evidence>
<comment type="caution">
    <text evidence="2">The sequence shown here is derived from an EMBL/GenBank/DDBJ whole genome shotgun (WGS) entry which is preliminary data.</text>
</comment>
<dbReference type="AlphaFoldDB" id="M6YBE4"/>
<gene>
    <name evidence="2" type="ORF">LEP1GSC024_4655</name>
</gene>
<evidence type="ECO:0000256" key="1">
    <source>
        <dbReference type="SAM" id="Phobius"/>
    </source>
</evidence>
<evidence type="ECO:0000313" key="3">
    <source>
        <dbReference type="Proteomes" id="UP000012138"/>
    </source>
</evidence>
<protein>
    <submittedName>
        <fullName evidence="2">Uncharacterized protein</fullName>
    </submittedName>
</protein>
<organism evidence="2 3">
    <name type="scientific">Leptospira noguchii str. 2001034031</name>
    <dbReference type="NCBI Taxonomy" id="1193053"/>
    <lineage>
        <taxon>Bacteria</taxon>
        <taxon>Pseudomonadati</taxon>
        <taxon>Spirochaetota</taxon>
        <taxon>Spirochaetia</taxon>
        <taxon>Leptospirales</taxon>
        <taxon>Leptospiraceae</taxon>
        <taxon>Leptospira</taxon>
    </lineage>
</organism>
<dbReference type="Proteomes" id="UP000012138">
    <property type="component" value="Unassembled WGS sequence"/>
</dbReference>
<accession>M6YBE4</accession>
<proteinExistence type="predicted"/>
<dbReference type="EMBL" id="AKXB02000105">
    <property type="protein sequence ID" value="EMO89186.1"/>
    <property type="molecule type" value="Genomic_DNA"/>
</dbReference>
<feature type="transmembrane region" description="Helical" evidence="1">
    <location>
        <begin position="20"/>
        <end position="37"/>
    </location>
</feature>